<reference evidence="9 10" key="1">
    <citation type="submission" date="2018-11" db="EMBL/GenBank/DDBJ databases">
        <title>Draft genome sequence of Gordonia sp. RS15-1S isolated from rice stems.</title>
        <authorList>
            <person name="Muangham S."/>
        </authorList>
    </citation>
    <scope>NUCLEOTIDE SEQUENCE [LARGE SCALE GENOMIC DNA]</scope>
    <source>
        <strain evidence="9 10">RS15-1S</strain>
    </source>
</reference>
<evidence type="ECO:0000256" key="7">
    <source>
        <dbReference type="SAM" id="MobiDB-lite"/>
    </source>
</evidence>
<dbReference type="AlphaFoldDB" id="A0A3N4G0G5"/>
<evidence type="ECO:0000313" key="10">
    <source>
        <dbReference type="Proteomes" id="UP000267536"/>
    </source>
</evidence>
<keyword evidence="3" id="KW-0472">Membrane</keyword>
<evidence type="ECO:0000256" key="4">
    <source>
        <dbReference type="ARBA" id="ARBA00022729"/>
    </source>
</evidence>
<protein>
    <submittedName>
        <fullName evidence="9">LppX_LprAFG lipoprotein</fullName>
    </submittedName>
</protein>
<evidence type="ECO:0000313" key="9">
    <source>
        <dbReference type="EMBL" id="RPA56429.1"/>
    </source>
</evidence>
<feature type="region of interest" description="Disordered" evidence="7">
    <location>
        <begin position="242"/>
        <end position="263"/>
    </location>
</feature>
<dbReference type="CDD" id="cd16334">
    <property type="entry name" value="LppX-like"/>
    <property type="match status" value="1"/>
</dbReference>
<gene>
    <name evidence="9" type="ORF">EF294_20930</name>
</gene>
<dbReference type="Proteomes" id="UP000267536">
    <property type="component" value="Unassembled WGS sequence"/>
</dbReference>
<feature type="signal peptide" evidence="8">
    <location>
        <begin position="1"/>
        <end position="19"/>
    </location>
</feature>
<dbReference type="OrthoDB" id="4711443at2"/>
<organism evidence="9 10">
    <name type="scientific">Gordonia oryzae</name>
    <dbReference type="NCBI Taxonomy" id="2487349"/>
    <lineage>
        <taxon>Bacteria</taxon>
        <taxon>Bacillati</taxon>
        <taxon>Actinomycetota</taxon>
        <taxon>Actinomycetes</taxon>
        <taxon>Mycobacteriales</taxon>
        <taxon>Gordoniaceae</taxon>
        <taxon>Gordonia</taxon>
    </lineage>
</organism>
<keyword evidence="5" id="KW-0564">Palmitate</keyword>
<dbReference type="GO" id="GO:0030313">
    <property type="term" value="C:cell envelope"/>
    <property type="evidence" value="ECO:0007669"/>
    <property type="project" value="UniProtKB-SubCell"/>
</dbReference>
<dbReference type="EMBL" id="RKMH01000024">
    <property type="protein sequence ID" value="RPA56429.1"/>
    <property type="molecule type" value="Genomic_DNA"/>
</dbReference>
<dbReference type="InterPro" id="IPR029046">
    <property type="entry name" value="LolA/LolB/LppX"/>
</dbReference>
<evidence type="ECO:0000256" key="5">
    <source>
        <dbReference type="ARBA" id="ARBA00023139"/>
    </source>
</evidence>
<evidence type="ECO:0000256" key="2">
    <source>
        <dbReference type="ARBA" id="ARBA00009194"/>
    </source>
</evidence>
<name>A0A3N4G0G5_9ACTN</name>
<keyword evidence="6 9" id="KW-0449">Lipoprotein</keyword>
<dbReference type="SUPFAM" id="SSF89392">
    <property type="entry name" value="Prokaryotic lipoproteins and lipoprotein localization factors"/>
    <property type="match status" value="1"/>
</dbReference>
<keyword evidence="10" id="KW-1185">Reference proteome</keyword>
<accession>A0A3N4G0G5</accession>
<comment type="subcellular location">
    <subcellularLocation>
        <location evidence="1">Cell envelope</location>
    </subcellularLocation>
</comment>
<keyword evidence="4 8" id="KW-0732">Signal</keyword>
<sequence length="263" mass="26883">MHRAHRVATAAIATGIAAAITLTGCSSGSDSGSGGNNTTASSSMNDPAALIKAAADKTAALTGAHLDLTVDGKVPNVTVKKVDADLVTKPRTAAKGTATVMLGTTDSAAPFVYVDQHLYADIGNKGYVDYGDGRSVYDVSVVLNPEKGLANLLRNMQDPKTSGTEDIGGVKATRVTGTVAAKQLAALTGTNITKNQDAQVPVNVWITPDNQLGRVVLIPATNSTMTMNLSNWNNTVEVTKPATVATPSPSGTPNPSDASRAPA</sequence>
<feature type="chain" id="PRO_5038335471" evidence="8">
    <location>
        <begin position="20"/>
        <end position="263"/>
    </location>
</feature>
<evidence type="ECO:0000256" key="6">
    <source>
        <dbReference type="ARBA" id="ARBA00023288"/>
    </source>
</evidence>
<keyword evidence="3" id="KW-1003">Cell membrane</keyword>
<comment type="similarity">
    <text evidence="2">Belongs to the LppX/LprAFG lipoprotein family.</text>
</comment>
<dbReference type="RefSeq" id="WP_123933011.1">
    <property type="nucleotide sequence ID" value="NZ_JBPSDP010000023.1"/>
</dbReference>
<feature type="compositionally biased region" description="Polar residues" evidence="7">
    <location>
        <begin position="245"/>
        <end position="257"/>
    </location>
</feature>
<comment type="caution">
    <text evidence="9">The sequence shown here is derived from an EMBL/GenBank/DDBJ whole genome shotgun (WGS) entry which is preliminary data.</text>
</comment>
<evidence type="ECO:0000256" key="3">
    <source>
        <dbReference type="ARBA" id="ARBA00022475"/>
    </source>
</evidence>
<dbReference type="PROSITE" id="PS51257">
    <property type="entry name" value="PROKAR_LIPOPROTEIN"/>
    <property type="match status" value="1"/>
</dbReference>
<dbReference type="InterPro" id="IPR009830">
    <property type="entry name" value="LppX/LprAFG"/>
</dbReference>
<dbReference type="Gene3D" id="2.50.20.20">
    <property type="match status" value="1"/>
</dbReference>
<proteinExistence type="inferred from homology"/>
<evidence type="ECO:0000256" key="1">
    <source>
        <dbReference type="ARBA" id="ARBA00004196"/>
    </source>
</evidence>
<evidence type="ECO:0000256" key="8">
    <source>
        <dbReference type="SAM" id="SignalP"/>
    </source>
</evidence>
<dbReference type="Pfam" id="PF07161">
    <property type="entry name" value="LppX_LprAFG"/>
    <property type="match status" value="1"/>
</dbReference>